<sequence>MSNSLFSIENLTISFENEKKKIIAVNDVSFDIGKSEIVGLVGESGCGKTVTSLGIIGLLPNSANINSGKIHYNGKDILNIKEDEKRKIRGKEISMIFQEPMTSLNPLWKCGNQIGEAIKLHNKIDKKDLKSRVLKIIKNVGLPNPETIYSKYPHELSGGQRQRVMIGIAIANHPDLIIADEPTTALDVTIQSQILELLKKINEEEKSSILFISHDLGVINDIADRVIVMYAGFIVEIASRGDLYSEPKHPYTLKLLQSIPLPEKKGKELESIPGIVPRIESHIDYCPFVDRCSIAKEICREKLPLLEEKSDKHFARCHLT</sequence>
<dbReference type="EMBL" id="SRME01000001">
    <property type="protein sequence ID" value="TGG88729.1"/>
    <property type="molecule type" value="Genomic_DNA"/>
</dbReference>
<dbReference type="NCBIfam" id="TIGR01727">
    <property type="entry name" value="oligo_HPY"/>
    <property type="match status" value="1"/>
</dbReference>
<dbReference type="Pfam" id="PF08352">
    <property type="entry name" value="oligo_HPY"/>
    <property type="match status" value="1"/>
</dbReference>
<comment type="similarity">
    <text evidence="2">Belongs to the ABC transporter superfamily.</text>
</comment>
<evidence type="ECO:0000313" key="12">
    <source>
        <dbReference type="Proteomes" id="UP000297288"/>
    </source>
</evidence>
<dbReference type="GO" id="GO:0016887">
    <property type="term" value="F:ATP hydrolysis activity"/>
    <property type="evidence" value="ECO:0007669"/>
    <property type="project" value="InterPro"/>
</dbReference>
<dbReference type="Proteomes" id="UP000297288">
    <property type="component" value="Unassembled WGS sequence"/>
</dbReference>
<protein>
    <submittedName>
        <fullName evidence="10">ABC transporter ATP-binding protein</fullName>
    </submittedName>
    <submittedName>
        <fullName evidence="9">Peptide/nickel transport system ATP-binding protein</fullName>
    </submittedName>
</protein>
<dbReference type="Gene3D" id="3.40.50.300">
    <property type="entry name" value="P-loop containing nucleotide triphosphate hydrolases"/>
    <property type="match status" value="1"/>
</dbReference>
<dbReference type="EMBL" id="FMYV01000003">
    <property type="protein sequence ID" value="SDC34194.1"/>
    <property type="molecule type" value="Genomic_DNA"/>
</dbReference>
<keyword evidence="5" id="KW-0547">Nucleotide-binding</keyword>
<evidence type="ECO:0000313" key="10">
    <source>
        <dbReference type="EMBL" id="TGG88729.1"/>
    </source>
</evidence>
<evidence type="ECO:0000256" key="1">
    <source>
        <dbReference type="ARBA" id="ARBA00004202"/>
    </source>
</evidence>
<keyword evidence="4" id="KW-1003">Cell membrane</keyword>
<dbReference type="InterPro" id="IPR003439">
    <property type="entry name" value="ABC_transporter-like_ATP-bd"/>
</dbReference>
<dbReference type="InterPro" id="IPR050388">
    <property type="entry name" value="ABC_Ni/Peptide_Import"/>
</dbReference>
<proteinExistence type="inferred from homology"/>
<keyword evidence="3" id="KW-0813">Transport</keyword>
<evidence type="ECO:0000313" key="9">
    <source>
        <dbReference type="EMBL" id="SDC34194.1"/>
    </source>
</evidence>
<accession>A0A1G6KT95</accession>
<gene>
    <name evidence="10" type="ORF">E4650_00570</name>
    <name evidence="9" type="ORF">SAMN04488588_0879</name>
</gene>
<dbReference type="InterPro" id="IPR027417">
    <property type="entry name" value="P-loop_NTPase"/>
</dbReference>
<reference evidence="9 11" key="1">
    <citation type="submission" date="2016-10" db="EMBL/GenBank/DDBJ databases">
        <authorList>
            <person name="de Groot N.N."/>
        </authorList>
    </citation>
    <scope>NUCLEOTIDE SEQUENCE [LARGE SCALE GENOMIC DNA]</scope>
    <source>
        <strain evidence="9 11">WG14</strain>
    </source>
</reference>
<keyword evidence="11" id="KW-1185">Reference proteome</keyword>
<evidence type="ECO:0000256" key="6">
    <source>
        <dbReference type="ARBA" id="ARBA00022840"/>
    </source>
</evidence>
<comment type="subcellular location">
    <subcellularLocation>
        <location evidence="1">Cell membrane</location>
        <topology evidence="1">Peripheral membrane protein</topology>
    </subcellularLocation>
</comment>
<evidence type="ECO:0000313" key="11">
    <source>
        <dbReference type="Proteomes" id="UP000199322"/>
    </source>
</evidence>
<evidence type="ECO:0000256" key="5">
    <source>
        <dbReference type="ARBA" id="ARBA00022741"/>
    </source>
</evidence>
<dbReference type="Proteomes" id="UP000199322">
    <property type="component" value="Unassembled WGS sequence"/>
</dbReference>
<dbReference type="OrthoDB" id="9802264at2"/>
<evidence type="ECO:0000256" key="2">
    <source>
        <dbReference type="ARBA" id="ARBA00005417"/>
    </source>
</evidence>
<dbReference type="GO" id="GO:0005886">
    <property type="term" value="C:plasma membrane"/>
    <property type="evidence" value="ECO:0007669"/>
    <property type="project" value="UniProtKB-SubCell"/>
</dbReference>
<dbReference type="FunFam" id="3.40.50.300:FF:000016">
    <property type="entry name" value="Oligopeptide ABC transporter ATP-binding component"/>
    <property type="match status" value="1"/>
</dbReference>
<dbReference type="InterPro" id="IPR003593">
    <property type="entry name" value="AAA+_ATPase"/>
</dbReference>
<dbReference type="PANTHER" id="PTHR43297:SF2">
    <property type="entry name" value="DIPEPTIDE TRANSPORT ATP-BINDING PROTEIN DPPD"/>
    <property type="match status" value="1"/>
</dbReference>
<dbReference type="Pfam" id="PF00005">
    <property type="entry name" value="ABC_tran"/>
    <property type="match status" value="1"/>
</dbReference>
<dbReference type="PROSITE" id="PS00211">
    <property type="entry name" value="ABC_TRANSPORTER_1"/>
    <property type="match status" value="1"/>
</dbReference>
<evidence type="ECO:0000256" key="4">
    <source>
        <dbReference type="ARBA" id="ARBA00022475"/>
    </source>
</evidence>
<feature type="domain" description="ABC transporter" evidence="8">
    <location>
        <begin position="6"/>
        <end position="256"/>
    </location>
</feature>
<dbReference type="GO" id="GO:0015833">
    <property type="term" value="P:peptide transport"/>
    <property type="evidence" value="ECO:0007669"/>
    <property type="project" value="InterPro"/>
</dbReference>
<name>A0A1G6KT95_9BACT</name>
<evidence type="ECO:0000259" key="8">
    <source>
        <dbReference type="PROSITE" id="PS50893"/>
    </source>
</evidence>
<dbReference type="InterPro" id="IPR013563">
    <property type="entry name" value="Oligopep_ABC_C"/>
</dbReference>
<dbReference type="InterPro" id="IPR017871">
    <property type="entry name" value="ABC_transporter-like_CS"/>
</dbReference>
<evidence type="ECO:0000256" key="3">
    <source>
        <dbReference type="ARBA" id="ARBA00022448"/>
    </source>
</evidence>
<dbReference type="RefSeq" id="WP_091403129.1">
    <property type="nucleotide sequence ID" value="NZ_FMYV01000003.1"/>
</dbReference>
<dbReference type="STRING" id="28234.SAMN04488588_0879"/>
<dbReference type="PROSITE" id="PS50893">
    <property type="entry name" value="ABC_TRANSPORTER_2"/>
    <property type="match status" value="1"/>
</dbReference>
<dbReference type="CDD" id="cd03257">
    <property type="entry name" value="ABC_NikE_OppD_transporters"/>
    <property type="match status" value="1"/>
</dbReference>
<keyword evidence="6 9" id="KW-0067">ATP-binding</keyword>
<organism evidence="9 11">
    <name type="scientific">Geotoga petraea</name>
    <dbReference type="NCBI Taxonomy" id="28234"/>
    <lineage>
        <taxon>Bacteria</taxon>
        <taxon>Thermotogati</taxon>
        <taxon>Thermotogota</taxon>
        <taxon>Thermotogae</taxon>
        <taxon>Petrotogales</taxon>
        <taxon>Petrotogaceae</taxon>
        <taxon>Geotoga</taxon>
    </lineage>
</organism>
<dbReference type="SMART" id="SM00382">
    <property type="entry name" value="AAA"/>
    <property type="match status" value="1"/>
</dbReference>
<evidence type="ECO:0000256" key="7">
    <source>
        <dbReference type="ARBA" id="ARBA00023136"/>
    </source>
</evidence>
<keyword evidence="7" id="KW-0472">Membrane</keyword>
<reference evidence="10 12" key="2">
    <citation type="submission" date="2019-04" db="EMBL/GenBank/DDBJ databases">
        <title>Draft genome sequence data and analysis of a Fermenting Bacterium, Geotoga petraea strain HO-Geo1, isolated from heavy-oil petroleum reservoir in Russia.</title>
        <authorList>
            <person name="Grouzdev D.S."/>
            <person name="Semenova E.M."/>
            <person name="Sokolova D.S."/>
            <person name="Tourova T.P."/>
            <person name="Poltaraus A.B."/>
            <person name="Nazina T.N."/>
        </authorList>
    </citation>
    <scope>NUCLEOTIDE SEQUENCE [LARGE SCALE GENOMIC DNA]</scope>
    <source>
        <strain evidence="10 12">HO-Geo1</strain>
    </source>
</reference>
<dbReference type="SUPFAM" id="SSF52540">
    <property type="entry name" value="P-loop containing nucleoside triphosphate hydrolases"/>
    <property type="match status" value="1"/>
</dbReference>
<dbReference type="PANTHER" id="PTHR43297">
    <property type="entry name" value="OLIGOPEPTIDE TRANSPORT ATP-BINDING PROTEIN APPD"/>
    <property type="match status" value="1"/>
</dbReference>
<dbReference type="GO" id="GO:0005524">
    <property type="term" value="F:ATP binding"/>
    <property type="evidence" value="ECO:0007669"/>
    <property type="project" value="UniProtKB-KW"/>
</dbReference>
<dbReference type="AlphaFoldDB" id="A0A1G6KT95"/>